<name>A0A493TNX9_ANAPP</name>
<feature type="compositionally biased region" description="Pro residues" evidence="1">
    <location>
        <begin position="284"/>
        <end position="299"/>
    </location>
</feature>
<evidence type="ECO:0000313" key="2">
    <source>
        <dbReference type="Ensembl" id="ENSAPLP00000027310.1"/>
    </source>
</evidence>
<evidence type="ECO:0000313" key="3">
    <source>
        <dbReference type="Proteomes" id="UP000016666"/>
    </source>
</evidence>
<gene>
    <name evidence="2" type="primary">UPK3B</name>
</gene>
<dbReference type="GeneTree" id="ENSGT00940000153392"/>
<dbReference type="AlphaFoldDB" id="A0A493TNX9"/>
<sequence>MQPSWGCCESRSSLEAAALLPYEPRVPPGALLGKVTATTFALERPCCVFHRLANASDTVWLVVAFANASATFRNPPSRADVPLYEGLPTAHAYMTLETAAAAYACSVPGPVLRVGGDAACGGQHGQTACNGPLPSPGPYRVKFLVMGCHGPKAETRWSDPILLRRGTGGSGAGAAPPSPHIPWAAASPRATTPNPRREESSPGSPAHPIPGCPPSSPCVPHPVPFQPAARAPLTPHPHTAAATWSSSPPSWPASAPGWPWQRSVPWAPRRGDSCAAGISGLPCPSAPTGPTTSPPPRPSPSAAGAAGQPGAALPLALPALPSKLLVARPPLLALPRRTAFPLVLCSPGGPNTKNGGTGPQNRGPCWGGCSWGSRRVPWRGAGHGTPLPRACPFSARLPAGTQA</sequence>
<feature type="region of interest" description="Disordered" evidence="1">
    <location>
        <begin position="159"/>
        <end position="257"/>
    </location>
</feature>
<feature type="region of interest" description="Disordered" evidence="1">
    <location>
        <begin position="269"/>
        <end position="309"/>
    </location>
</feature>
<protein>
    <submittedName>
        <fullName evidence="2">Uroplakin 3B</fullName>
    </submittedName>
</protein>
<dbReference type="PANTHER" id="PTHR15446:SF15">
    <property type="entry name" value="UROPLAKIN-3B"/>
    <property type="match status" value="1"/>
</dbReference>
<organism evidence="2 3">
    <name type="scientific">Anas platyrhynchos platyrhynchos</name>
    <name type="common">Northern mallard</name>
    <dbReference type="NCBI Taxonomy" id="8840"/>
    <lineage>
        <taxon>Eukaryota</taxon>
        <taxon>Metazoa</taxon>
        <taxon>Chordata</taxon>
        <taxon>Craniata</taxon>
        <taxon>Vertebrata</taxon>
        <taxon>Euteleostomi</taxon>
        <taxon>Archelosauria</taxon>
        <taxon>Archosauria</taxon>
        <taxon>Dinosauria</taxon>
        <taxon>Saurischia</taxon>
        <taxon>Theropoda</taxon>
        <taxon>Coelurosauria</taxon>
        <taxon>Aves</taxon>
        <taxon>Neognathae</taxon>
        <taxon>Galloanserae</taxon>
        <taxon>Anseriformes</taxon>
        <taxon>Anatidae</taxon>
        <taxon>Anatinae</taxon>
        <taxon>Anas</taxon>
    </lineage>
</organism>
<feature type="compositionally biased region" description="Pro residues" evidence="1">
    <location>
        <begin position="205"/>
        <end position="225"/>
    </location>
</feature>
<evidence type="ECO:0000256" key="1">
    <source>
        <dbReference type="SAM" id="MobiDB-lite"/>
    </source>
</evidence>
<dbReference type="Proteomes" id="UP000016666">
    <property type="component" value="Unassembled WGS sequence"/>
</dbReference>
<reference evidence="2" key="2">
    <citation type="submission" date="2025-08" db="UniProtKB">
        <authorList>
            <consortium name="Ensembl"/>
        </authorList>
    </citation>
    <scope>IDENTIFICATION</scope>
</reference>
<dbReference type="PANTHER" id="PTHR15446">
    <property type="entry name" value="UROPLAKIN III"/>
    <property type="match status" value="1"/>
</dbReference>
<feature type="compositionally biased region" description="Low complexity" evidence="1">
    <location>
        <begin position="227"/>
        <end position="257"/>
    </location>
</feature>
<keyword evidence="3" id="KW-1185">Reference proteome</keyword>
<reference evidence="3" key="1">
    <citation type="submission" date="2017-10" db="EMBL/GenBank/DDBJ databases">
        <title>A new Pekin duck reference genome.</title>
        <authorList>
            <person name="Hou Z.-C."/>
            <person name="Zhou Z.-K."/>
            <person name="Zhu F."/>
            <person name="Hou S.-S."/>
        </authorList>
    </citation>
    <scope>NUCLEOTIDE SEQUENCE [LARGE SCALE GENOMIC DNA]</scope>
</reference>
<dbReference type="InterPro" id="IPR024831">
    <property type="entry name" value="Uroplakin-3"/>
</dbReference>
<dbReference type="Ensembl" id="ENSAPLT00000030756.1">
    <property type="protein sequence ID" value="ENSAPLP00000027310.1"/>
    <property type="gene ID" value="ENSAPLG00000020577.1"/>
</dbReference>
<feature type="compositionally biased region" description="Low complexity" evidence="1">
    <location>
        <begin position="300"/>
        <end position="309"/>
    </location>
</feature>
<dbReference type="STRING" id="8840.ENSAPLP00000027310"/>
<accession>A0A493TNX9</accession>
<reference evidence="2" key="3">
    <citation type="submission" date="2025-09" db="UniProtKB">
        <authorList>
            <consortium name="Ensembl"/>
        </authorList>
    </citation>
    <scope>IDENTIFICATION</scope>
</reference>
<proteinExistence type="predicted"/>
<dbReference type="GO" id="GO:0016020">
    <property type="term" value="C:membrane"/>
    <property type="evidence" value="ECO:0007669"/>
    <property type="project" value="TreeGrafter"/>
</dbReference>